<dbReference type="InterPro" id="IPR011008">
    <property type="entry name" value="Dimeric_a/b-barrel"/>
</dbReference>
<dbReference type="InterPro" id="IPR005545">
    <property type="entry name" value="YCII"/>
</dbReference>
<evidence type="ECO:0000259" key="2">
    <source>
        <dbReference type="Pfam" id="PF03795"/>
    </source>
</evidence>
<protein>
    <submittedName>
        <fullName evidence="3">YciI family protein</fullName>
    </submittedName>
</protein>
<proteinExistence type="inferred from homology"/>
<evidence type="ECO:0000256" key="1">
    <source>
        <dbReference type="ARBA" id="ARBA00007689"/>
    </source>
</evidence>
<dbReference type="Pfam" id="PF03795">
    <property type="entry name" value="YCII"/>
    <property type="match status" value="1"/>
</dbReference>
<dbReference type="Gene3D" id="3.30.70.1060">
    <property type="entry name" value="Dimeric alpha+beta barrel"/>
    <property type="match status" value="1"/>
</dbReference>
<comment type="caution">
    <text evidence="3">The sequence shown here is derived from an EMBL/GenBank/DDBJ whole genome shotgun (WGS) entry which is preliminary data.</text>
</comment>
<evidence type="ECO:0000313" key="3">
    <source>
        <dbReference type="EMBL" id="MDO1536833.1"/>
    </source>
</evidence>
<dbReference type="PANTHER" id="PTHR35174:SF4">
    <property type="entry name" value="BLL7163 PROTEIN"/>
    <property type="match status" value="1"/>
</dbReference>
<accession>A0ABT8SD47</accession>
<dbReference type="RefSeq" id="WP_286524597.1">
    <property type="nucleotide sequence ID" value="NZ_JAUJZH010000032.1"/>
</dbReference>
<dbReference type="EMBL" id="JAUKVY010000032">
    <property type="protein sequence ID" value="MDO1536833.1"/>
    <property type="molecule type" value="Genomic_DNA"/>
</dbReference>
<dbReference type="PANTHER" id="PTHR35174">
    <property type="entry name" value="BLL7171 PROTEIN-RELATED"/>
    <property type="match status" value="1"/>
</dbReference>
<comment type="similarity">
    <text evidence="1">Belongs to the YciI family.</text>
</comment>
<reference evidence="3" key="1">
    <citation type="submission" date="2023-06" db="EMBL/GenBank/DDBJ databases">
        <authorList>
            <person name="Jiang Y."/>
            <person name="Liu Q."/>
        </authorList>
    </citation>
    <scope>NUCLEOTIDE SEQUENCE</scope>
    <source>
        <strain evidence="3">CGMCC 1.12090</strain>
    </source>
</reference>
<sequence length="143" mass="15566">MKFMIIRKADAETEAGAMPTAQLVSDMMAYNKAMIDAGVMLDGMGLKPSASGGARIQFAGGKPTVVDGPFAETKELVAGFTLIQVGSREEALEWVKRWPPIDGHGKVALELRQVYEAEDFGAEFAPEIREQEAHLRERAAARD</sequence>
<keyword evidence="4" id="KW-1185">Reference proteome</keyword>
<organism evidence="3 4">
    <name type="scientific">Variovorax ginsengisoli</name>
    <dbReference type="NCBI Taxonomy" id="363844"/>
    <lineage>
        <taxon>Bacteria</taxon>
        <taxon>Pseudomonadati</taxon>
        <taxon>Pseudomonadota</taxon>
        <taxon>Betaproteobacteria</taxon>
        <taxon>Burkholderiales</taxon>
        <taxon>Comamonadaceae</taxon>
        <taxon>Variovorax</taxon>
    </lineage>
</organism>
<dbReference type="SUPFAM" id="SSF54909">
    <property type="entry name" value="Dimeric alpha+beta barrel"/>
    <property type="match status" value="1"/>
</dbReference>
<name>A0ABT8SD47_9BURK</name>
<feature type="domain" description="YCII-related" evidence="2">
    <location>
        <begin position="1"/>
        <end position="102"/>
    </location>
</feature>
<gene>
    <name evidence="3" type="ORF">Q2T77_31650</name>
</gene>
<dbReference type="Proteomes" id="UP001169027">
    <property type="component" value="Unassembled WGS sequence"/>
</dbReference>
<evidence type="ECO:0000313" key="4">
    <source>
        <dbReference type="Proteomes" id="UP001169027"/>
    </source>
</evidence>